<feature type="domain" description="Phage tail fibre protein N-terminal" evidence="1">
    <location>
        <begin position="1"/>
        <end position="109"/>
    </location>
</feature>
<comment type="caution">
    <text evidence="2">The sequence shown here is derived from an EMBL/GenBank/DDBJ whole genome shotgun (WGS) entry which is preliminary data.</text>
</comment>
<evidence type="ECO:0000313" key="2">
    <source>
        <dbReference type="EMBL" id="PTU51357.1"/>
    </source>
</evidence>
<dbReference type="Pfam" id="PF12571">
    <property type="entry name" value="Phage_tail_fib"/>
    <property type="match status" value="1"/>
</dbReference>
<evidence type="ECO:0000313" key="3">
    <source>
        <dbReference type="Proteomes" id="UP000244874"/>
    </source>
</evidence>
<sequence>MSTALQPVITKAGLAAIFNATNSGFSAEITHIVVGTGNYTPSNEQKTLRNQVAKYPIAGGEKLTSTLLHLSAVADGASAFWVREIGFLLSDGTLLAVWSHPTEALAYKPAGDQLLLAYDLSLAALPANSVTINTTAAGLNLTLAEPLAAMASALMGEQLRNVLQQDQISELMEVQRIMLARLGHLQTRIEQAEQIHAADHEGLLSMGIAAADSIISTQTQLTKHLYGA</sequence>
<dbReference type="InterPro" id="IPR022225">
    <property type="entry name" value="Phage_tail_fibre_N"/>
</dbReference>
<dbReference type="RefSeq" id="WP_108480865.1">
    <property type="nucleotide sequence ID" value="NZ_QANO01000118.1"/>
</dbReference>
<name>A0A2R7UGN4_PSEDL</name>
<evidence type="ECO:0000259" key="1">
    <source>
        <dbReference type="Pfam" id="PF12571"/>
    </source>
</evidence>
<gene>
    <name evidence="2" type="ORF">DBB42_15315</name>
</gene>
<reference evidence="2 3" key="1">
    <citation type="submission" date="2018-04" db="EMBL/GenBank/DDBJ databases">
        <authorList>
            <person name="Go L.Y."/>
            <person name="Mitchell J.A."/>
        </authorList>
    </citation>
    <scope>NUCLEOTIDE SEQUENCE [LARGE SCALE GENOMIC DNA]</scope>
    <source>
        <strain evidence="2 3">KCJK7865</strain>
    </source>
</reference>
<accession>A0A2R7UGN4</accession>
<proteinExistence type="predicted"/>
<dbReference type="EMBL" id="QANO01000118">
    <property type="protein sequence ID" value="PTU51357.1"/>
    <property type="molecule type" value="Genomic_DNA"/>
</dbReference>
<organism evidence="2 3">
    <name type="scientific">Pseudomonas plecoglossicida</name>
    <dbReference type="NCBI Taxonomy" id="70775"/>
    <lineage>
        <taxon>Bacteria</taxon>
        <taxon>Pseudomonadati</taxon>
        <taxon>Pseudomonadota</taxon>
        <taxon>Gammaproteobacteria</taxon>
        <taxon>Pseudomonadales</taxon>
        <taxon>Pseudomonadaceae</taxon>
        <taxon>Pseudomonas</taxon>
    </lineage>
</organism>
<dbReference type="AlphaFoldDB" id="A0A2R7UGN4"/>
<dbReference type="Proteomes" id="UP000244874">
    <property type="component" value="Unassembled WGS sequence"/>
</dbReference>
<protein>
    <submittedName>
        <fullName evidence="2">Phage tail protein</fullName>
    </submittedName>
</protein>